<keyword evidence="9 10" id="KW-0143">Chaperone</keyword>
<dbReference type="Gene3D" id="2.50.20.10">
    <property type="entry name" value="Lipoprotein localisation LolA/LolB/LppX"/>
    <property type="match status" value="1"/>
</dbReference>
<keyword evidence="11" id="KW-0449">Lipoprotein</keyword>
<dbReference type="GO" id="GO:0042597">
    <property type="term" value="C:periplasmic space"/>
    <property type="evidence" value="ECO:0007669"/>
    <property type="project" value="UniProtKB-SubCell"/>
</dbReference>
<evidence type="ECO:0000256" key="1">
    <source>
        <dbReference type="ARBA" id="ARBA00004418"/>
    </source>
</evidence>
<dbReference type="HAMAP" id="MF_00240">
    <property type="entry name" value="LolA"/>
    <property type="match status" value="1"/>
</dbReference>
<dbReference type="PANTHER" id="PTHR35869:SF1">
    <property type="entry name" value="OUTER-MEMBRANE LIPOPROTEIN CARRIER PROTEIN"/>
    <property type="match status" value="1"/>
</dbReference>
<dbReference type="EMBL" id="AP019782">
    <property type="protein sequence ID" value="BBL70259.1"/>
    <property type="molecule type" value="Genomic_DNA"/>
</dbReference>
<evidence type="ECO:0000256" key="3">
    <source>
        <dbReference type="ARBA" id="ARBA00011245"/>
    </source>
</evidence>
<evidence type="ECO:0000256" key="6">
    <source>
        <dbReference type="ARBA" id="ARBA00022729"/>
    </source>
</evidence>
<keyword evidence="7 10" id="KW-0574">Periplasm</keyword>
<dbReference type="GO" id="GO:0044874">
    <property type="term" value="P:lipoprotein localization to outer membrane"/>
    <property type="evidence" value="ECO:0007669"/>
    <property type="project" value="UniProtKB-UniRule"/>
</dbReference>
<dbReference type="InterPro" id="IPR029046">
    <property type="entry name" value="LolA/LolB/LppX"/>
</dbReference>
<gene>
    <name evidence="10 11" type="primary">lolA</name>
    <name evidence="11" type="ORF">MoryE10_08650</name>
</gene>
<keyword evidence="5 10" id="KW-0813">Transport</keyword>
<evidence type="ECO:0000256" key="2">
    <source>
        <dbReference type="ARBA" id="ARBA00007615"/>
    </source>
</evidence>
<evidence type="ECO:0000256" key="9">
    <source>
        <dbReference type="ARBA" id="ARBA00023186"/>
    </source>
</evidence>
<dbReference type="Proteomes" id="UP000824988">
    <property type="component" value="Chromosome"/>
</dbReference>
<dbReference type="CDD" id="cd16325">
    <property type="entry name" value="LolA"/>
    <property type="match status" value="1"/>
</dbReference>
<evidence type="ECO:0000313" key="11">
    <source>
        <dbReference type="EMBL" id="BBL70259.1"/>
    </source>
</evidence>
<accession>A0A8D5AIZ8</accession>
<dbReference type="RefSeq" id="WP_054773805.1">
    <property type="nucleotide sequence ID" value="NZ_AP019782.1"/>
</dbReference>
<dbReference type="GO" id="GO:0042953">
    <property type="term" value="P:lipoprotein transport"/>
    <property type="evidence" value="ECO:0007669"/>
    <property type="project" value="InterPro"/>
</dbReference>
<dbReference type="KEGG" id="moz:MoryE10_08650"/>
<keyword evidence="12" id="KW-1185">Reference proteome</keyword>
<dbReference type="SUPFAM" id="SSF89392">
    <property type="entry name" value="Prokaryotic lipoproteins and lipoprotein localization factors"/>
    <property type="match status" value="1"/>
</dbReference>
<comment type="subcellular location">
    <subcellularLocation>
        <location evidence="1 10">Periplasm</location>
    </subcellularLocation>
</comment>
<comment type="function">
    <text evidence="10">Participates in the translocation of lipoproteins from the inner membrane to the outer membrane. Only forms a complex with a lipoprotein if the residue after the N-terminal Cys is not an aspartate (The Asp acts as a targeting signal to indicate that the lipoprotein should stay in the inner membrane).</text>
</comment>
<evidence type="ECO:0000256" key="5">
    <source>
        <dbReference type="ARBA" id="ARBA00022448"/>
    </source>
</evidence>
<dbReference type="PANTHER" id="PTHR35869">
    <property type="entry name" value="OUTER-MEMBRANE LIPOPROTEIN CARRIER PROTEIN"/>
    <property type="match status" value="1"/>
</dbReference>
<evidence type="ECO:0000313" key="12">
    <source>
        <dbReference type="Proteomes" id="UP000824988"/>
    </source>
</evidence>
<keyword evidence="6 10" id="KW-0732">Signal</keyword>
<evidence type="ECO:0000256" key="10">
    <source>
        <dbReference type="HAMAP-Rule" id="MF_00240"/>
    </source>
</evidence>
<organism evidence="11 12">
    <name type="scientific">Methylogaea oryzae</name>
    <dbReference type="NCBI Taxonomy" id="1295382"/>
    <lineage>
        <taxon>Bacteria</taxon>
        <taxon>Pseudomonadati</taxon>
        <taxon>Pseudomonadota</taxon>
        <taxon>Gammaproteobacteria</taxon>
        <taxon>Methylococcales</taxon>
        <taxon>Methylococcaceae</taxon>
        <taxon>Methylogaea</taxon>
    </lineage>
</organism>
<dbReference type="InterPro" id="IPR004564">
    <property type="entry name" value="OM_lipoprot_carrier_LolA-like"/>
</dbReference>
<dbReference type="InterPro" id="IPR018323">
    <property type="entry name" value="OM_lipoprot_carrier_LolA_Pbac"/>
</dbReference>
<sequence length="205" mass="22739" precursor="true">MRVFLTLALLLTAAIAGAAESPVDRLMRSIDSSKTLQADFTQVSVDELGSPRHKATGVFYLQKPGKFRWDYAKPYKQQVITSNGKVWFYDVDLEQVTVKRMDKAIGSTPALLLTGQVSLKDNFTLEQQGEDEGITWVKLLPKGEESTFKYVTIGLQGDVLSGMELADNFGQLTRIYFSNVKSGGKLDPALFEFTAPKGVDVFEDQ</sequence>
<name>A0A8D5AIZ8_9GAMM</name>
<reference evidence="11" key="1">
    <citation type="submission" date="2019-06" db="EMBL/GenBank/DDBJ databases">
        <title>Complete genome sequence of Methylogaea oryzae strain JCM16910.</title>
        <authorList>
            <person name="Asakawa S."/>
        </authorList>
    </citation>
    <scope>NUCLEOTIDE SEQUENCE</scope>
    <source>
        <strain evidence="11">E10</strain>
    </source>
</reference>
<proteinExistence type="inferred from homology"/>
<protein>
    <recommendedName>
        <fullName evidence="4 10">Outer-membrane lipoprotein carrier protein</fullName>
    </recommendedName>
</protein>
<dbReference type="NCBIfam" id="TIGR00547">
    <property type="entry name" value="lolA"/>
    <property type="match status" value="1"/>
</dbReference>
<evidence type="ECO:0000256" key="4">
    <source>
        <dbReference type="ARBA" id="ARBA00014035"/>
    </source>
</evidence>
<dbReference type="AlphaFoldDB" id="A0A8D5AIZ8"/>
<comment type="subunit">
    <text evidence="3 10">Monomer.</text>
</comment>
<feature type="chain" id="PRO_5035028493" description="Outer-membrane lipoprotein carrier protein" evidence="10">
    <location>
        <begin position="19"/>
        <end position="205"/>
    </location>
</feature>
<dbReference type="Pfam" id="PF03548">
    <property type="entry name" value="LolA"/>
    <property type="match status" value="1"/>
</dbReference>
<evidence type="ECO:0000256" key="8">
    <source>
        <dbReference type="ARBA" id="ARBA00022927"/>
    </source>
</evidence>
<feature type="signal peptide" evidence="10">
    <location>
        <begin position="1"/>
        <end position="18"/>
    </location>
</feature>
<keyword evidence="8 10" id="KW-0653">Protein transport</keyword>
<evidence type="ECO:0000256" key="7">
    <source>
        <dbReference type="ARBA" id="ARBA00022764"/>
    </source>
</evidence>
<comment type="similarity">
    <text evidence="2 10">Belongs to the LolA family.</text>
</comment>